<dbReference type="Gene3D" id="1.10.2020.10">
    <property type="entry name" value="uronate isomerase, domain 2, chain A"/>
    <property type="match status" value="1"/>
</dbReference>
<dbReference type="Pfam" id="PF02614">
    <property type="entry name" value="UxaC"/>
    <property type="match status" value="1"/>
</dbReference>
<dbReference type="PANTHER" id="PTHR30068">
    <property type="entry name" value="URONATE ISOMERASE"/>
    <property type="match status" value="1"/>
</dbReference>
<name>A0A401U5F1_9BACT</name>
<gene>
    <name evidence="7" type="primary">uxaC</name>
    <name evidence="8" type="ORF">SanaruYs_02750</name>
</gene>
<evidence type="ECO:0000256" key="5">
    <source>
        <dbReference type="ARBA" id="ARBA00020555"/>
    </source>
</evidence>
<dbReference type="AlphaFoldDB" id="A0A401U5F1"/>
<sequence>MTLTSKQFLGDDFLLHSPVAEELYHKTASSLPILDYHNHLSPKDIAENRQFNTITEVWLEGDHYKWRAMRTNAVPEKFCTGNEPPDQKFLQWAKTVPYTLRNPLYHWTHLELKNYFGIKELLSEKTATSIYKQCNDLLKQDDYHVQGLLKKMKVEVVCTTDDPADSLEFHSAFAKQDASFRMYPTFRPDKSYAFHDLTAYNTYMTVLGKAANQQIDTLQDLLDVLEKKILFFEAHGCRVSDHGLEMMPSIRLTESNANSLFKQVRAGNQITEVEADALRGFILLHLSKLYHRQNWVQQFHLGALRNNSTRMMKQLGADTGFDSIGDFPQAKAMAAFFNELDSNNQLAKTIIYNLNPADNELFATMIGNFNDGSSAGKIQWGSGWWFLDQKDGMEKQLNALSNMGLLSHFVGMVADSRSFLSFPRHEYFRRIVCNLIGNDVVRGELPHDIELLHSLVKGIGYTNAKRYFNF</sequence>
<evidence type="ECO:0000256" key="4">
    <source>
        <dbReference type="ARBA" id="ARBA00012546"/>
    </source>
</evidence>
<dbReference type="GO" id="GO:0008880">
    <property type="term" value="F:glucuronate isomerase activity"/>
    <property type="evidence" value="ECO:0007669"/>
    <property type="project" value="UniProtKB-UniRule"/>
</dbReference>
<protein>
    <recommendedName>
        <fullName evidence="5 7">Uronate isomerase</fullName>
        <ecNumber evidence="4 7">5.3.1.12</ecNumber>
    </recommendedName>
    <alternativeName>
        <fullName evidence="7">Glucuronate isomerase</fullName>
    </alternativeName>
    <alternativeName>
        <fullName evidence="7">Uronic isomerase</fullName>
    </alternativeName>
</protein>
<keyword evidence="6 7" id="KW-0413">Isomerase</keyword>
<evidence type="ECO:0000256" key="3">
    <source>
        <dbReference type="ARBA" id="ARBA00008397"/>
    </source>
</evidence>
<reference evidence="8 9" key="1">
    <citation type="submission" date="2018-11" db="EMBL/GenBank/DDBJ databases">
        <title>Chryseotalea sanarue gen. nov., sp., nov., a member of the family Cytophagaceae, isolated from a brackish lake in Hamamatsu Japan.</title>
        <authorList>
            <person name="Maejima Y."/>
            <person name="Iino T."/>
            <person name="Muraguchi Y."/>
            <person name="Fukuda K."/>
            <person name="Ohkuma M."/>
            <person name="Moriuchi R."/>
            <person name="Dohra H."/>
            <person name="Kimbara K."/>
            <person name="Shintani M."/>
        </authorList>
    </citation>
    <scope>NUCLEOTIDE SEQUENCE [LARGE SCALE GENOMIC DNA]</scope>
    <source>
        <strain evidence="8 9">Ys</strain>
    </source>
</reference>
<dbReference type="NCBIfam" id="NF002794">
    <property type="entry name" value="PRK02925.1"/>
    <property type="match status" value="1"/>
</dbReference>
<comment type="catalytic activity">
    <reaction evidence="7">
        <text>aldehydo-D-galacturonate = keto-D-tagaturonate</text>
        <dbReference type="Rhea" id="RHEA:27702"/>
        <dbReference type="ChEBI" id="CHEBI:12952"/>
        <dbReference type="ChEBI" id="CHEBI:17886"/>
    </reaction>
</comment>
<dbReference type="InterPro" id="IPR032466">
    <property type="entry name" value="Metal_Hydrolase"/>
</dbReference>
<dbReference type="InterPro" id="IPR003766">
    <property type="entry name" value="Uronate_isomerase"/>
</dbReference>
<dbReference type="EC" id="5.3.1.12" evidence="4 7"/>
<comment type="similarity">
    <text evidence="3 7">Belongs to the metallo-dependent hydrolases superfamily. Uronate isomerase family.</text>
</comment>
<dbReference type="OrthoDB" id="9766564at2"/>
<dbReference type="Proteomes" id="UP000288227">
    <property type="component" value="Unassembled WGS sequence"/>
</dbReference>
<organism evidence="8 9">
    <name type="scientific">Chryseotalea sanaruensis</name>
    <dbReference type="NCBI Taxonomy" id="2482724"/>
    <lineage>
        <taxon>Bacteria</taxon>
        <taxon>Pseudomonadati</taxon>
        <taxon>Bacteroidota</taxon>
        <taxon>Cytophagia</taxon>
        <taxon>Cytophagales</taxon>
        <taxon>Chryseotaleaceae</taxon>
        <taxon>Chryseotalea</taxon>
    </lineage>
</organism>
<evidence type="ECO:0000256" key="6">
    <source>
        <dbReference type="ARBA" id="ARBA00023235"/>
    </source>
</evidence>
<comment type="catalytic activity">
    <reaction evidence="1 7">
        <text>D-glucuronate = D-fructuronate</text>
        <dbReference type="Rhea" id="RHEA:13049"/>
        <dbReference type="ChEBI" id="CHEBI:58720"/>
        <dbReference type="ChEBI" id="CHEBI:59863"/>
        <dbReference type="EC" id="5.3.1.12"/>
    </reaction>
</comment>
<comment type="pathway">
    <text evidence="2 7">Carbohydrate metabolism; pentose and glucuronate interconversion.</text>
</comment>
<proteinExistence type="inferred from homology"/>
<evidence type="ECO:0000313" key="9">
    <source>
        <dbReference type="Proteomes" id="UP000288227"/>
    </source>
</evidence>
<dbReference type="EMBL" id="BHXQ01000001">
    <property type="protein sequence ID" value="GCC50060.1"/>
    <property type="molecule type" value="Genomic_DNA"/>
</dbReference>
<keyword evidence="9" id="KW-1185">Reference proteome</keyword>
<dbReference type="SUPFAM" id="SSF51556">
    <property type="entry name" value="Metallo-dependent hydrolases"/>
    <property type="match status" value="1"/>
</dbReference>
<evidence type="ECO:0000256" key="7">
    <source>
        <dbReference type="HAMAP-Rule" id="MF_00675"/>
    </source>
</evidence>
<dbReference type="GO" id="GO:0042840">
    <property type="term" value="P:D-glucuronate catabolic process"/>
    <property type="evidence" value="ECO:0007669"/>
    <property type="project" value="TreeGrafter"/>
</dbReference>
<dbReference type="GO" id="GO:0019698">
    <property type="term" value="P:D-galacturonate catabolic process"/>
    <property type="evidence" value="ECO:0007669"/>
    <property type="project" value="TreeGrafter"/>
</dbReference>
<dbReference type="PANTHER" id="PTHR30068:SF4">
    <property type="entry name" value="URONATE ISOMERASE"/>
    <property type="match status" value="1"/>
</dbReference>
<evidence type="ECO:0000313" key="8">
    <source>
        <dbReference type="EMBL" id="GCC50060.1"/>
    </source>
</evidence>
<dbReference type="Gene3D" id="3.20.20.140">
    <property type="entry name" value="Metal-dependent hydrolases"/>
    <property type="match status" value="1"/>
</dbReference>
<evidence type="ECO:0000256" key="1">
    <source>
        <dbReference type="ARBA" id="ARBA00001165"/>
    </source>
</evidence>
<dbReference type="HAMAP" id="MF_00675">
    <property type="entry name" value="UxaC"/>
    <property type="match status" value="1"/>
</dbReference>
<evidence type="ECO:0000256" key="2">
    <source>
        <dbReference type="ARBA" id="ARBA00004892"/>
    </source>
</evidence>
<dbReference type="RefSeq" id="WP_127120718.1">
    <property type="nucleotide sequence ID" value="NZ_BHXQ01000001.1"/>
</dbReference>
<comment type="caution">
    <text evidence="8">The sequence shown here is derived from an EMBL/GenBank/DDBJ whole genome shotgun (WGS) entry which is preliminary data.</text>
</comment>
<dbReference type="UniPathway" id="UPA00246"/>
<accession>A0A401U5F1</accession>